<feature type="region of interest" description="Disordered" evidence="1">
    <location>
        <begin position="578"/>
        <end position="708"/>
    </location>
</feature>
<feature type="region of interest" description="Disordered" evidence="1">
    <location>
        <begin position="235"/>
        <end position="273"/>
    </location>
</feature>
<gene>
    <name evidence="4" type="ORF">DXG03_003374</name>
</gene>
<feature type="compositionally biased region" description="Basic residues" evidence="1">
    <location>
        <begin position="580"/>
        <end position="591"/>
    </location>
</feature>
<evidence type="ECO:0000256" key="2">
    <source>
        <dbReference type="SAM" id="Phobius"/>
    </source>
</evidence>
<accession>A0A9P7G3N6</accession>
<dbReference type="EMBL" id="JABCKV010000204">
    <property type="protein sequence ID" value="KAG5642229.1"/>
    <property type="molecule type" value="Genomic_DNA"/>
</dbReference>
<feature type="compositionally biased region" description="Polar residues" evidence="1">
    <location>
        <begin position="871"/>
        <end position="883"/>
    </location>
</feature>
<comment type="caution">
    <text evidence="4">The sequence shown here is derived from an EMBL/GenBank/DDBJ whole genome shotgun (WGS) entry which is preliminary data.</text>
</comment>
<dbReference type="AlphaFoldDB" id="A0A9P7G3N6"/>
<dbReference type="PANTHER" id="PTHR45725:SF18">
    <property type="entry name" value="ORC1-LIKE AAA ATPASE DOMAIN-CONTAINING PROTEIN"/>
    <property type="match status" value="1"/>
</dbReference>
<feature type="transmembrane region" description="Helical" evidence="2">
    <location>
        <begin position="34"/>
        <end position="52"/>
    </location>
</feature>
<feature type="compositionally biased region" description="Low complexity" evidence="1">
    <location>
        <begin position="836"/>
        <end position="853"/>
    </location>
</feature>
<dbReference type="Proteomes" id="UP000775547">
    <property type="component" value="Unassembled WGS sequence"/>
</dbReference>
<sequence>MDDSGPASVLSVLLCFLHTLAALAAPFPHSPIARLVFFFTVTGIALAALAWVSPGLGSSLLTPVASSFMVPASPFTPRFVALPIGDEATMWRLAITSIALALSSSSTALLDFRPHLEPPKKQPIHVRVGPTVCTPPRLVWRGIVRGIGYGLVMRKCASSVVAMFLAAITIPQWLSNLAGLLAFVATVAPTLVNRAAAYGVVSSVHLTGAMTAINVTDEAEATLCQTPSPRKKKLWLFGSSDHTPSPPPRPRSPLVSQSPQDNTASTAFSDEEPGSIHVEAAVVEYEDFGSPEHTSSPPRRQLQFVPPSPQVNTVIQHQDINLGRLDLSFSSDGAEGNITDANISCPRLVSLYPALMGMLHETIMHIDENGRLVRRPKVRGIDSGPKNPRQDMGEELVIDDSIPLIQMIANVESKLNDPVDLMREPLPDEYAGANVTLSHIARWDGRTVLTENNMEAYTLADQGYFREPSPPGPSDDTLSVFTEEDECRCGTWVSGIPHFSGRWSPPRRAEERLKRMAADNDEFGLELEDFGKKLEKMRRELEGDEVDPRVSYIKMPRILLNSFGERMVRARRRIDDVKSRHLRSGRSKRRGGGFPQQALRPVPADVCPSPAVREDGPTKRVLLSRTQPTTSTTRVLRPRASVPAKPIGRAPLAPVSTNVPRRQAAPATTQPAGSGSQKVLRSRASASPKAAPAPLPAPKRPTIAAPSRATKVAVPAKVQQPRTSLAIVTPSVATTTARARAVPRASLPAPSAFKVAGSSRRTPTAPAAPVIAPLARPAQASLPALPASKIAPAGPARRTSTLSTLPAPVKARALSRFSLSAPAAAKIAPGPSSRLTSVAPAASFSPSPRPSTTKMWLAIPRPSLPAPPTSKIRTSLTPTTSAPPVTLRPRTSRASTSGLRAPITRHSPA</sequence>
<evidence type="ECO:0000313" key="5">
    <source>
        <dbReference type="Proteomes" id="UP000775547"/>
    </source>
</evidence>
<keyword evidence="5" id="KW-1185">Reference proteome</keyword>
<evidence type="ECO:0000313" key="4">
    <source>
        <dbReference type="EMBL" id="KAG5642229.1"/>
    </source>
</evidence>
<dbReference type="InterPro" id="IPR051425">
    <property type="entry name" value="Formin_Homology"/>
</dbReference>
<dbReference type="OrthoDB" id="10691759at2759"/>
<keyword evidence="2" id="KW-0812">Transmembrane</keyword>
<proteinExistence type="predicted"/>
<feature type="region of interest" description="Disordered" evidence="1">
    <location>
        <begin position="825"/>
        <end position="909"/>
    </location>
</feature>
<evidence type="ECO:0000256" key="3">
    <source>
        <dbReference type="SAM" id="SignalP"/>
    </source>
</evidence>
<keyword evidence="2" id="KW-0472">Membrane</keyword>
<keyword evidence="3" id="KW-0732">Signal</keyword>
<keyword evidence="2" id="KW-1133">Transmembrane helix</keyword>
<dbReference type="PANTHER" id="PTHR45725">
    <property type="entry name" value="FORMIN HOMOLOGY 2 FAMILY MEMBER"/>
    <property type="match status" value="1"/>
</dbReference>
<protein>
    <submittedName>
        <fullName evidence="4">Uncharacterized protein</fullName>
    </submittedName>
</protein>
<feature type="signal peptide" evidence="3">
    <location>
        <begin position="1"/>
        <end position="24"/>
    </location>
</feature>
<organism evidence="4 5">
    <name type="scientific">Asterophora parasitica</name>
    <dbReference type="NCBI Taxonomy" id="117018"/>
    <lineage>
        <taxon>Eukaryota</taxon>
        <taxon>Fungi</taxon>
        <taxon>Dikarya</taxon>
        <taxon>Basidiomycota</taxon>
        <taxon>Agaricomycotina</taxon>
        <taxon>Agaricomycetes</taxon>
        <taxon>Agaricomycetidae</taxon>
        <taxon>Agaricales</taxon>
        <taxon>Tricholomatineae</taxon>
        <taxon>Lyophyllaceae</taxon>
        <taxon>Asterophora</taxon>
    </lineage>
</organism>
<evidence type="ECO:0000256" key="1">
    <source>
        <dbReference type="SAM" id="MobiDB-lite"/>
    </source>
</evidence>
<reference evidence="4" key="2">
    <citation type="submission" date="2021-10" db="EMBL/GenBank/DDBJ databases">
        <title>Phylogenomics reveals ancestral predisposition of the termite-cultivated fungus Termitomyces towards a domesticated lifestyle.</title>
        <authorList>
            <person name="Auxier B."/>
            <person name="Grum-Grzhimaylo A."/>
            <person name="Cardenas M.E."/>
            <person name="Lodge J.D."/>
            <person name="Laessoe T."/>
            <person name="Pedersen O."/>
            <person name="Smith M.E."/>
            <person name="Kuyper T.W."/>
            <person name="Franco-Molano E.A."/>
            <person name="Baroni T.J."/>
            <person name="Aanen D.K."/>
        </authorList>
    </citation>
    <scope>NUCLEOTIDE SEQUENCE</scope>
    <source>
        <strain evidence="4">AP01</strain>
        <tissue evidence="4">Mycelium</tissue>
    </source>
</reference>
<name>A0A9P7G3N6_9AGAR</name>
<feature type="compositionally biased region" description="Polar residues" evidence="1">
    <location>
        <begin position="655"/>
        <end position="679"/>
    </location>
</feature>
<feature type="compositionally biased region" description="Polar residues" evidence="1">
    <location>
        <begin position="624"/>
        <end position="634"/>
    </location>
</feature>
<reference evidence="4" key="1">
    <citation type="submission" date="2020-07" db="EMBL/GenBank/DDBJ databases">
        <authorList>
            <person name="Nieuwenhuis M."/>
            <person name="Van De Peppel L.J.J."/>
        </authorList>
    </citation>
    <scope>NUCLEOTIDE SEQUENCE</scope>
    <source>
        <strain evidence="4">AP01</strain>
        <tissue evidence="4">Mycelium</tissue>
    </source>
</reference>
<feature type="chain" id="PRO_5040170764" evidence="3">
    <location>
        <begin position="25"/>
        <end position="909"/>
    </location>
</feature>